<evidence type="ECO:0000313" key="2">
    <source>
        <dbReference type="Proteomes" id="UP000245921"/>
    </source>
</evidence>
<dbReference type="AlphaFoldDB" id="A0AA45HHN6"/>
<dbReference type="Proteomes" id="UP000245921">
    <property type="component" value="Unassembled WGS sequence"/>
</dbReference>
<evidence type="ECO:0000313" key="1">
    <source>
        <dbReference type="EMBL" id="PWJ85511.1"/>
    </source>
</evidence>
<reference evidence="1 2" key="1">
    <citation type="submission" date="2018-05" db="EMBL/GenBank/DDBJ databases">
        <title>Genomic Encyclopedia of Type Strains, Phase IV (KMG-IV): sequencing the most valuable type-strain genomes for metagenomic binning, comparative biology and taxonomic classification.</title>
        <authorList>
            <person name="Goeker M."/>
        </authorList>
    </citation>
    <scope>NUCLEOTIDE SEQUENCE [LARGE SCALE GENOMIC DNA]</scope>
    <source>
        <strain evidence="1 2">DSM 24906</strain>
    </source>
</reference>
<organism evidence="1 2">
    <name type="scientific">Oceanotoga teriensis</name>
    <dbReference type="NCBI Taxonomy" id="515440"/>
    <lineage>
        <taxon>Bacteria</taxon>
        <taxon>Thermotogati</taxon>
        <taxon>Thermotogota</taxon>
        <taxon>Thermotogae</taxon>
        <taxon>Petrotogales</taxon>
        <taxon>Petrotogaceae</taxon>
        <taxon>Oceanotoga</taxon>
    </lineage>
</organism>
<protein>
    <submittedName>
        <fullName evidence="1">Uncharacterized protein</fullName>
    </submittedName>
</protein>
<sequence>MKKIAVLLISIISILSFSFDVKFNLNPKLDFDKLSTEMRFDLSHEYEYFKFLADMSLNSDGKYGAGQGGGLDKYYYYMNNGGVSMKYENIEFDAGIFEHYDEVHSPYSLFISSLGNNSMILNFRFEDDNFFYGSRWIRLNKNSALSYPDRGANYKVYGLKFGNIRFAYQDSIVYTGRYFDAEYFLNPIPNFFVQYINVSSGNPWQQNGNDNSIMGFLIDIEEDYYYAYAQILVDDINMNRFLKPEGYQNPDKIAWSLGGNFDTKFGNIGLYHAGATKYTFEPYGNSTQNTMYGYTYYPDVEYEVKTINKTILNEDNYIGYYNGENNISFMITYNNEKNSSDLLYKGSIEYSVSGSKSPANPWHEKPDWNSGIDGHKNSTKLLDESVLENKLIWKNYFKFNVLNNLSIGFRADEGYIFNKLKLVDAEPESEHNNIKYYKPSNENVPILILGIDFEYIWNIN</sequence>
<accession>A0AA45HHN6</accession>
<keyword evidence="2" id="KW-1185">Reference proteome</keyword>
<name>A0AA45HHN6_9BACT</name>
<dbReference type="RefSeq" id="WP_109606647.1">
    <property type="nucleotide sequence ID" value="NZ_QGGI01000034.1"/>
</dbReference>
<proteinExistence type="predicted"/>
<gene>
    <name evidence="1" type="ORF">C7380_1343</name>
</gene>
<comment type="caution">
    <text evidence="1">The sequence shown here is derived from an EMBL/GenBank/DDBJ whole genome shotgun (WGS) entry which is preliminary data.</text>
</comment>
<dbReference type="EMBL" id="QGGI01000034">
    <property type="protein sequence ID" value="PWJ85511.1"/>
    <property type="molecule type" value="Genomic_DNA"/>
</dbReference>